<dbReference type="CDD" id="cd03443">
    <property type="entry name" value="PaaI_thioesterase"/>
    <property type="match status" value="1"/>
</dbReference>
<dbReference type="OMA" id="RMRCLNE"/>
<dbReference type="InterPro" id="IPR052061">
    <property type="entry name" value="PTE-AB_protein"/>
</dbReference>
<dbReference type="Proteomes" id="UP000054771">
    <property type="component" value="Unassembled WGS sequence"/>
</dbReference>
<reference evidence="3" key="1">
    <citation type="journal article" date="2016" name="Genome Announc.">
        <title>Draft genome sequences of fungus Aspergillus calidoustus.</title>
        <authorList>
            <person name="Horn F."/>
            <person name="Linde J."/>
            <person name="Mattern D.J."/>
            <person name="Walther G."/>
            <person name="Guthke R."/>
            <person name="Scherlach K."/>
            <person name="Martin K."/>
            <person name="Brakhage A.A."/>
            <person name="Petzke L."/>
            <person name="Valiante V."/>
        </authorList>
    </citation>
    <scope>NUCLEOTIDE SEQUENCE [LARGE SCALE GENOMIC DNA]</scope>
    <source>
        <strain evidence="3">SF006504</strain>
    </source>
</reference>
<dbReference type="SUPFAM" id="SSF54637">
    <property type="entry name" value="Thioesterase/thiol ester dehydrase-isomerase"/>
    <property type="match status" value="1"/>
</dbReference>
<feature type="domain" description="Thioesterase" evidence="1">
    <location>
        <begin position="179"/>
        <end position="241"/>
    </location>
</feature>
<proteinExistence type="predicted"/>
<sequence length="300" mass="33411">MRSRTVAPWPTYLSGYSQFCRPRRWTGYSSIGDRYNSIRQYAAGKSQYIQTGLGRQRLSHGIRHSSTPAPSLPFKDINSQTQKTADAFISSLPITRYLRSLASSSSSEPIYTETRPYRDMHPAAHTTHLVSASLLSPTKLPTDPIFFIQTHPASVSASDSLCNVIATCYIGRDLCGHPGYVHGGLSFVLFDDVFARCAAAILKSRTAMTASMSVDFRAPAVPDRVYVYRTRIVERQGRKVWLQGEMRCLRAFNVEEMARRDVAVSDGVSCEEEEGTLVAEARALFVEPKNIEAMVPLYPV</sequence>
<dbReference type="EMBL" id="CDMC01000003">
    <property type="protein sequence ID" value="CEL03175.1"/>
    <property type="molecule type" value="Genomic_DNA"/>
</dbReference>
<evidence type="ECO:0000313" key="3">
    <source>
        <dbReference type="Proteomes" id="UP000054771"/>
    </source>
</evidence>
<dbReference type="InterPro" id="IPR029069">
    <property type="entry name" value="HotDog_dom_sf"/>
</dbReference>
<dbReference type="InterPro" id="IPR006683">
    <property type="entry name" value="Thioestr_dom"/>
</dbReference>
<organism evidence="2 3">
    <name type="scientific">Aspergillus calidoustus</name>
    <dbReference type="NCBI Taxonomy" id="454130"/>
    <lineage>
        <taxon>Eukaryota</taxon>
        <taxon>Fungi</taxon>
        <taxon>Dikarya</taxon>
        <taxon>Ascomycota</taxon>
        <taxon>Pezizomycotina</taxon>
        <taxon>Eurotiomycetes</taxon>
        <taxon>Eurotiomycetidae</taxon>
        <taxon>Eurotiales</taxon>
        <taxon>Aspergillaceae</taxon>
        <taxon>Aspergillus</taxon>
        <taxon>Aspergillus subgen. Nidulantes</taxon>
    </lineage>
</organism>
<name>A0A0U5FWT6_ASPCI</name>
<dbReference type="PANTHER" id="PTHR47260:SF2">
    <property type="entry name" value="THIOESTERASE DOMAIN-CONTAINING PROTEIN-RELATED"/>
    <property type="match status" value="1"/>
</dbReference>
<gene>
    <name evidence="2" type="ORF">ASPCAL04332</name>
</gene>
<dbReference type="AlphaFoldDB" id="A0A0U5FWT6"/>
<evidence type="ECO:0000259" key="1">
    <source>
        <dbReference type="Pfam" id="PF03061"/>
    </source>
</evidence>
<dbReference type="Gene3D" id="3.10.129.10">
    <property type="entry name" value="Hotdog Thioesterase"/>
    <property type="match status" value="1"/>
</dbReference>
<evidence type="ECO:0000313" key="2">
    <source>
        <dbReference type="EMBL" id="CEL03175.1"/>
    </source>
</evidence>
<dbReference type="Pfam" id="PF03061">
    <property type="entry name" value="4HBT"/>
    <property type="match status" value="1"/>
</dbReference>
<dbReference type="OrthoDB" id="506431at2759"/>
<dbReference type="PANTHER" id="PTHR47260">
    <property type="entry name" value="UPF0644 PROTEIN PB2B4.06"/>
    <property type="match status" value="1"/>
</dbReference>
<keyword evidence="3" id="KW-1185">Reference proteome</keyword>
<protein>
    <recommendedName>
        <fullName evidence="1">Thioesterase domain-containing protein</fullName>
    </recommendedName>
</protein>
<accession>A0A0U5FWT6</accession>